<evidence type="ECO:0000256" key="5">
    <source>
        <dbReference type="ARBA" id="ARBA00022692"/>
    </source>
</evidence>
<dbReference type="InterPro" id="IPR002659">
    <property type="entry name" value="Glyco_trans_31"/>
</dbReference>
<keyword evidence="6 10" id="KW-0735">Signal-anchor</keyword>
<evidence type="ECO:0000256" key="6">
    <source>
        <dbReference type="ARBA" id="ARBA00022968"/>
    </source>
</evidence>
<evidence type="ECO:0000256" key="3">
    <source>
        <dbReference type="ARBA" id="ARBA00022676"/>
    </source>
</evidence>
<keyword evidence="7 10" id="KW-1133">Transmembrane helix</keyword>
<keyword evidence="8 10" id="KW-0333">Golgi apparatus</keyword>
<keyword evidence="4 11" id="KW-0808">Transferase</keyword>
<dbReference type="RefSeq" id="XP_028878888.1">
    <property type="nucleotide sequence ID" value="XM_029029900.1"/>
</dbReference>
<dbReference type="GO" id="GO:0016758">
    <property type="term" value="F:hexosyltransferase activity"/>
    <property type="evidence" value="ECO:0007669"/>
    <property type="project" value="InterPro"/>
</dbReference>
<evidence type="ECO:0000256" key="2">
    <source>
        <dbReference type="ARBA" id="ARBA00008661"/>
    </source>
</evidence>
<evidence type="ECO:0000256" key="4">
    <source>
        <dbReference type="ARBA" id="ARBA00022679"/>
    </source>
</evidence>
<protein>
    <recommendedName>
        <fullName evidence="10">Hexosyltransferase</fullName>
        <ecNumber evidence="10">2.4.1.-</ecNumber>
    </recommendedName>
</protein>
<comment type="similarity">
    <text evidence="2 10">Belongs to the glycosyltransferase 31 family.</text>
</comment>
<gene>
    <name evidence="11" type="ORF">TM35_000411920</name>
</gene>
<feature type="transmembrane region" description="Helical" evidence="10">
    <location>
        <begin position="12"/>
        <end position="40"/>
    </location>
</feature>
<evidence type="ECO:0000313" key="11">
    <source>
        <dbReference type="EMBL" id="ORC84822.1"/>
    </source>
</evidence>
<keyword evidence="12" id="KW-1185">Reference proteome</keyword>
<evidence type="ECO:0000313" key="12">
    <source>
        <dbReference type="Proteomes" id="UP000192257"/>
    </source>
</evidence>
<keyword evidence="9 10" id="KW-0472">Membrane</keyword>
<dbReference type="VEuPathDB" id="TriTrypDB:TM35_000411920"/>
<keyword evidence="3 10" id="KW-0328">Glycosyltransferase</keyword>
<sequence length="391" mass="45581">MRRLKVKRPALLSTPSFLIYSIIFLVLLFLLGVIIISSFLHFTLELHSEEYITPSTLSNTTIVFSPIKLSQGDAFRYIPQSTVHTWTRRKFLIVVSIPSVDIEIRRKRRHLQRTSCWKYRGVARKENNFNGAMLVVYLIGRHPSHGFNYSEALANEAAEWHDVITLPINEGIISPNKTVGTQGFCGVEAQVGVSRKLLIWFEFTLRFFRKVHFIAKGDDDMFLRVPQFLTDLRTLPRRGLYWGDLCPARLREGNVTLKYRFALGSLYTLGRDAVKSIISYEPLQRLISQPFRSEREAEYRAMELHSEDAMVGLILQKSGYYRHVVFVKEMACSFHDIYSGVRIGPIGRSSIMIHHLREKDYRELFDLFRNDTGSYRRRKYVNKKNFRLLCK</sequence>
<comment type="caution">
    <text evidence="11">The sequence shown here is derived from an EMBL/GenBank/DDBJ whole genome shotgun (WGS) entry which is preliminary data.</text>
</comment>
<dbReference type="OrthoDB" id="252344at2759"/>
<name>A0A1X0NJ95_9TRYP</name>
<dbReference type="AlphaFoldDB" id="A0A1X0NJ95"/>
<accession>A0A1X0NJ95</accession>
<dbReference type="GO" id="GO:0000139">
    <property type="term" value="C:Golgi membrane"/>
    <property type="evidence" value="ECO:0007669"/>
    <property type="project" value="UniProtKB-SubCell"/>
</dbReference>
<dbReference type="Proteomes" id="UP000192257">
    <property type="component" value="Unassembled WGS sequence"/>
</dbReference>
<evidence type="ECO:0000256" key="8">
    <source>
        <dbReference type="ARBA" id="ARBA00023034"/>
    </source>
</evidence>
<keyword evidence="5 10" id="KW-0812">Transmembrane</keyword>
<organism evidence="11 12">
    <name type="scientific">Trypanosoma theileri</name>
    <dbReference type="NCBI Taxonomy" id="67003"/>
    <lineage>
        <taxon>Eukaryota</taxon>
        <taxon>Discoba</taxon>
        <taxon>Euglenozoa</taxon>
        <taxon>Kinetoplastea</taxon>
        <taxon>Metakinetoplastina</taxon>
        <taxon>Trypanosomatida</taxon>
        <taxon>Trypanosomatidae</taxon>
        <taxon>Trypanosoma</taxon>
    </lineage>
</organism>
<dbReference type="EC" id="2.4.1.-" evidence="10"/>
<dbReference type="GeneID" id="39989680"/>
<reference evidence="11 12" key="1">
    <citation type="submission" date="2017-03" db="EMBL/GenBank/DDBJ databases">
        <title>An alternative strategy for trypanosome survival in the mammalian bloodstream revealed through genome and transcriptome analysis of the ubiquitous bovine parasite Trypanosoma (Megatrypanum) theileri.</title>
        <authorList>
            <person name="Kelly S."/>
            <person name="Ivens A."/>
            <person name="Mott A."/>
            <person name="O'Neill E."/>
            <person name="Emms D."/>
            <person name="Macleod O."/>
            <person name="Voorheis P."/>
            <person name="Matthews J."/>
            <person name="Matthews K."/>
            <person name="Carrington M."/>
        </authorList>
    </citation>
    <scope>NUCLEOTIDE SEQUENCE [LARGE SCALE GENOMIC DNA]</scope>
    <source>
        <strain evidence="11">Edinburgh</strain>
    </source>
</reference>
<evidence type="ECO:0000256" key="10">
    <source>
        <dbReference type="RuleBase" id="RU363063"/>
    </source>
</evidence>
<evidence type="ECO:0000256" key="1">
    <source>
        <dbReference type="ARBA" id="ARBA00004323"/>
    </source>
</evidence>
<evidence type="ECO:0000256" key="9">
    <source>
        <dbReference type="ARBA" id="ARBA00023136"/>
    </source>
</evidence>
<dbReference type="EMBL" id="NBCO01000041">
    <property type="protein sequence ID" value="ORC84822.1"/>
    <property type="molecule type" value="Genomic_DNA"/>
</dbReference>
<proteinExistence type="inferred from homology"/>
<comment type="subcellular location">
    <subcellularLocation>
        <location evidence="1 10">Golgi apparatus membrane</location>
        <topology evidence="1 10">Single-pass type II membrane protein</topology>
    </subcellularLocation>
</comment>
<dbReference type="PANTHER" id="PTHR11214">
    <property type="entry name" value="BETA-1,3-N-ACETYLGLUCOSAMINYLTRANSFERASE"/>
    <property type="match status" value="1"/>
</dbReference>
<evidence type="ECO:0000256" key="7">
    <source>
        <dbReference type="ARBA" id="ARBA00022989"/>
    </source>
</evidence>
<dbReference type="PANTHER" id="PTHR11214:SF351">
    <property type="entry name" value="BETA-1,3-GALACTOSYLTRANSFERASE PVG3"/>
    <property type="match status" value="1"/>
</dbReference>